<proteinExistence type="predicted"/>
<dbReference type="Gene3D" id="2.70.98.70">
    <property type="match status" value="1"/>
</dbReference>
<comment type="caution">
    <text evidence="3">The sequence shown here is derived from an EMBL/GenBank/DDBJ whole genome shotgun (WGS) entry which is preliminary data.</text>
</comment>
<organism evidence="3 4">
    <name type="scientific">Paenibacillus artemisiicola</name>
    <dbReference type="NCBI Taxonomy" id="1172618"/>
    <lineage>
        <taxon>Bacteria</taxon>
        <taxon>Bacillati</taxon>
        <taxon>Bacillota</taxon>
        <taxon>Bacilli</taxon>
        <taxon>Bacillales</taxon>
        <taxon>Paenibacillaceae</taxon>
        <taxon>Paenibacillus</taxon>
    </lineage>
</organism>
<dbReference type="SUPFAM" id="SSF48230">
    <property type="entry name" value="Chondroitin AC/alginate lyase"/>
    <property type="match status" value="1"/>
</dbReference>
<evidence type="ECO:0000259" key="2">
    <source>
        <dbReference type="Pfam" id="PF07940"/>
    </source>
</evidence>
<name>A0ABS3W3W2_9BACL</name>
<reference evidence="3 4" key="1">
    <citation type="submission" date="2021-03" db="EMBL/GenBank/DDBJ databases">
        <title>Paenibacillus artemisicola MWE-103 whole genome sequence.</title>
        <authorList>
            <person name="Ham Y.J."/>
        </authorList>
    </citation>
    <scope>NUCLEOTIDE SEQUENCE [LARGE SCALE GENOMIC DNA]</scope>
    <source>
        <strain evidence="3 4">MWE-103</strain>
    </source>
</reference>
<dbReference type="InterPro" id="IPR008929">
    <property type="entry name" value="Chondroitin_lyas"/>
</dbReference>
<dbReference type="EMBL" id="JAGGDJ010000001">
    <property type="protein sequence ID" value="MBO7742996.1"/>
    <property type="molecule type" value="Genomic_DNA"/>
</dbReference>
<dbReference type="Pfam" id="PF07940">
    <property type="entry name" value="Hepar_II_III_C"/>
    <property type="match status" value="1"/>
</dbReference>
<feature type="domain" description="Heparinase II/III-like C-terminal" evidence="2">
    <location>
        <begin position="411"/>
        <end position="534"/>
    </location>
</feature>
<evidence type="ECO:0000313" key="3">
    <source>
        <dbReference type="EMBL" id="MBO7742996.1"/>
    </source>
</evidence>
<dbReference type="Gene3D" id="1.50.10.100">
    <property type="entry name" value="Chondroitin AC/alginate lyase"/>
    <property type="match status" value="1"/>
</dbReference>
<sequence length="628" mass="69773">MLSQNYDGLVSEGVLLAPERFCPIPPARDRARWSAVPEALAHKWIRFADEHGDFAWPALPASAYAAFKREGDLLAYLNLHMERRSILGAYVLAECLEGRGRFLDRIMDGIFAVCEETTWVVPHHNAHIRHNDKESLPADADREVELASSGTGALLAWTWFLLGDRLNEISVRIGERIRHEVGVRLVQPYLERDDYWWMGFAKAAHVNNWNPWCNNNMLQVFLLLEEDAGTRNRGVRKIMRSLDEFLKRYPPDGCCEEGPMYWGASGGGLFQCLDLLYLASDGAIDPFGDPLVRDIGRFIYKVHIDGSYFVDFADGDAKVAVGGAAAGFGRRIGDARLENLGRSAKPAEPPLRSWFFAYPPLAEMFEREAGAASRDAASGTAASHLREAWLPHSQVMTARETEGTAEGLFLAAKGGTNFEPHNHNDVGNFIVYADGLPVLIDLGTENYKAQTFSPERYELWYLKSSYHNLPTVGGLVQQAGEAYRAARVSCSLTDEAAELALDIAGAYPAAARLEAWRRACRLVRGAAARVEIEDAYVFGAVPASLEYSLMSPCRPDVSEPGRIGLPYAEGKRLAVAYDAAALDVRSEEIFLEDSRLQGNWGERVYRVVLTEKQPALRGERVLSMAIER</sequence>
<gene>
    <name evidence="3" type="ORF">I8J29_02225</name>
</gene>
<accession>A0ABS3W3W2</accession>
<evidence type="ECO:0000313" key="4">
    <source>
        <dbReference type="Proteomes" id="UP000670947"/>
    </source>
</evidence>
<dbReference type="InterPro" id="IPR012480">
    <property type="entry name" value="Hepar_II_III_C"/>
</dbReference>
<comment type="subcellular location">
    <subcellularLocation>
        <location evidence="1">Cell envelope</location>
    </subcellularLocation>
</comment>
<dbReference type="RefSeq" id="WP_208845944.1">
    <property type="nucleotide sequence ID" value="NZ_JAGGDJ010000001.1"/>
</dbReference>
<evidence type="ECO:0000256" key="1">
    <source>
        <dbReference type="ARBA" id="ARBA00004196"/>
    </source>
</evidence>
<dbReference type="Proteomes" id="UP000670947">
    <property type="component" value="Unassembled WGS sequence"/>
</dbReference>
<protein>
    <submittedName>
        <fullName evidence="3">Heparinase II/III family protein</fullName>
    </submittedName>
</protein>
<keyword evidence="4" id="KW-1185">Reference proteome</keyword>